<evidence type="ECO:0000256" key="1">
    <source>
        <dbReference type="SAM" id="Phobius"/>
    </source>
</evidence>
<protein>
    <submittedName>
        <fullName evidence="2">Holin-like toxin</fullName>
    </submittedName>
</protein>
<dbReference type="InterPro" id="IPR031616">
    <property type="entry name" value="BsrE-like"/>
</dbReference>
<organism evidence="2 3">
    <name type="scientific">Effusibacillus consociatus</name>
    <dbReference type="NCBI Taxonomy" id="1117041"/>
    <lineage>
        <taxon>Bacteria</taxon>
        <taxon>Bacillati</taxon>
        <taxon>Bacillota</taxon>
        <taxon>Bacilli</taxon>
        <taxon>Bacillales</taxon>
        <taxon>Alicyclobacillaceae</taxon>
        <taxon>Effusibacillus</taxon>
    </lineage>
</organism>
<sequence length="27" mass="3002">MTVYEALSLMIAFGILVATMLSQNKKK</sequence>
<keyword evidence="1" id="KW-1133">Transmembrane helix</keyword>
<dbReference type="RefSeq" id="WP_380028888.1">
    <property type="nucleotide sequence ID" value="NZ_JBHSHC010000147.1"/>
</dbReference>
<evidence type="ECO:0000313" key="2">
    <source>
        <dbReference type="EMBL" id="MFC4769824.1"/>
    </source>
</evidence>
<accession>A0ABV9Q7P0</accession>
<proteinExistence type="predicted"/>
<gene>
    <name evidence="2" type="ORF">ACFO8Q_21185</name>
</gene>
<reference evidence="3" key="1">
    <citation type="journal article" date="2019" name="Int. J. Syst. Evol. Microbiol.">
        <title>The Global Catalogue of Microorganisms (GCM) 10K type strain sequencing project: providing services to taxonomists for standard genome sequencing and annotation.</title>
        <authorList>
            <consortium name="The Broad Institute Genomics Platform"/>
            <consortium name="The Broad Institute Genome Sequencing Center for Infectious Disease"/>
            <person name="Wu L."/>
            <person name="Ma J."/>
        </authorList>
    </citation>
    <scope>NUCLEOTIDE SEQUENCE [LARGE SCALE GENOMIC DNA]</scope>
    <source>
        <strain evidence="3">WYCCWR 12678</strain>
    </source>
</reference>
<dbReference type="Pfam" id="PF16935">
    <property type="entry name" value="Hol_Tox"/>
    <property type="match status" value="1"/>
</dbReference>
<keyword evidence="1" id="KW-0812">Transmembrane</keyword>
<dbReference type="Proteomes" id="UP001596002">
    <property type="component" value="Unassembled WGS sequence"/>
</dbReference>
<name>A0ABV9Q7P0_9BACL</name>
<keyword evidence="3" id="KW-1185">Reference proteome</keyword>
<feature type="transmembrane region" description="Helical" evidence="1">
    <location>
        <begin position="6"/>
        <end position="22"/>
    </location>
</feature>
<dbReference type="EMBL" id="JBHSHC010000147">
    <property type="protein sequence ID" value="MFC4769824.1"/>
    <property type="molecule type" value="Genomic_DNA"/>
</dbReference>
<evidence type="ECO:0000313" key="3">
    <source>
        <dbReference type="Proteomes" id="UP001596002"/>
    </source>
</evidence>
<comment type="caution">
    <text evidence="2">The sequence shown here is derived from an EMBL/GenBank/DDBJ whole genome shotgun (WGS) entry which is preliminary data.</text>
</comment>
<keyword evidence="1" id="KW-0472">Membrane</keyword>